<feature type="transmembrane region" description="Helical" evidence="1">
    <location>
        <begin position="192"/>
        <end position="218"/>
    </location>
</feature>
<accession>A0A2T2ZUS7</accession>
<dbReference type="Proteomes" id="UP000241462">
    <property type="component" value="Unassembled WGS sequence"/>
</dbReference>
<dbReference type="InParanoid" id="A0A2T2ZUS7"/>
<feature type="transmembrane region" description="Helical" evidence="1">
    <location>
        <begin position="149"/>
        <end position="171"/>
    </location>
</feature>
<evidence type="ECO:0000313" key="3">
    <source>
        <dbReference type="Proteomes" id="UP000241462"/>
    </source>
</evidence>
<feature type="transmembrane region" description="Helical" evidence="1">
    <location>
        <begin position="238"/>
        <end position="258"/>
    </location>
</feature>
<keyword evidence="1" id="KW-0812">Transmembrane</keyword>
<gene>
    <name evidence="2" type="ORF">BD289DRAFT_445553</name>
</gene>
<keyword evidence="3" id="KW-1185">Reference proteome</keyword>
<feature type="transmembrane region" description="Helical" evidence="1">
    <location>
        <begin position="36"/>
        <end position="57"/>
    </location>
</feature>
<keyword evidence="1" id="KW-1133">Transmembrane helix</keyword>
<dbReference type="STRING" id="2025994.A0A2T2ZUS7"/>
<keyword evidence="1" id="KW-0472">Membrane</keyword>
<dbReference type="EMBL" id="KZ678662">
    <property type="protein sequence ID" value="PSR77299.1"/>
    <property type="molecule type" value="Genomic_DNA"/>
</dbReference>
<dbReference type="OrthoDB" id="2896006at2759"/>
<feature type="transmembrane region" description="Helical" evidence="1">
    <location>
        <begin position="124"/>
        <end position="143"/>
    </location>
</feature>
<organism evidence="2 3">
    <name type="scientific">Coniella lustricola</name>
    <dbReference type="NCBI Taxonomy" id="2025994"/>
    <lineage>
        <taxon>Eukaryota</taxon>
        <taxon>Fungi</taxon>
        <taxon>Dikarya</taxon>
        <taxon>Ascomycota</taxon>
        <taxon>Pezizomycotina</taxon>
        <taxon>Sordariomycetes</taxon>
        <taxon>Sordariomycetidae</taxon>
        <taxon>Diaporthales</taxon>
        <taxon>Schizoparmaceae</taxon>
        <taxon>Coniella</taxon>
    </lineage>
</organism>
<sequence>MVFQHMASLGGVLAKRAVDMSNGEIPGDDMAQLPGWAVLVFFADFLVFLPVFLYIGYTLTQIYPTLAIIEDPEPPAATYSAVSLNANEPSAVVDGADGVLITSSLRRTNRLLFSTAGWTANFRGYDCAIVASLAAGLCGVVFGPWVPRFLIMLIAGLSTVQLSAAWTHIVISMPSERRFWRRLPPFVKTFQATWLPITAYCVATEVTHLLPRLLLKLFGFSQWDFRNPTSVPNYSHHALWQSFLVVLVAIASTVLLMIPAHVILCRVQASFLPPDEDTIVPFDRSFGGVVEPAVVTGKGYVDFVTAWRTFSRESWIRLYKLLAKIALVTWAVYAVVLMIVVPELILMVQTARPADGL</sequence>
<proteinExistence type="predicted"/>
<protein>
    <recommendedName>
        <fullName evidence="4">Ubiquitin carrier protein</fullName>
    </recommendedName>
</protein>
<evidence type="ECO:0000256" key="1">
    <source>
        <dbReference type="SAM" id="Phobius"/>
    </source>
</evidence>
<dbReference type="AlphaFoldDB" id="A0A2T2ZUS7"/>
<evidence type="ECO:0008006" key="4">
    <source>
        <dbReference type="Google" id="ProtNLM"/>
    </source>
</evidence>
<name>A0A2T2ZUS7_9PEZI</name>
<feature type="transmembrane region" description="Helical" evidence="1">
    <location>
        <begin position="321"/>
        <end position="341"/>
    </location>
</feature>
<reference evidence="2 3" key="1">
    <citation type="journal article" date="2018" name="Mycol. Prog.">
        <title>Coniella lustricola, a new species from submerged detritus.</title>
        <authorList>
            <person name="Raudabaugh D.B."/>
            <person name="Iturriaga T."/>
            <person name="Carver A."/>
            <person name="Mondo S."/>
            <person name="Pangilinan J."/>
            <person name="Lipzen A."/>
            <person name="He G."/>
            <person name="Amirebrahimi M."/>
            <person name="Grigoriev I.V."/>
            <person name="Miller A.N."/>
        </authorList>
    </citation>
    <scope>NUCLEOTIDE SEQUENCE [LARGE SCALE GENOMIC DNA]</scope>
    <source>
        <strain evidence="2 3">B22-T-1</strain>
    </source>
</reference>
<evidence type="ECO:0000313" key="2">
    <source>
        <dbReference type="EMBL" id="PSR77299.1"/>
    </source>
</evidence>